<dbReference type="eggNOG" id="COG1002">
    <property type="taxonomic scope" value="Bacteria"/>
</dbReference>
<dbReference type="KEGG" id="pph:Ppha_2912"/>
<evidence type="ECO:0000259" key="8">
    <source>
        <dbReference type="Pfam" id="PF07669"/>
    </source>
</evidence>
<dbReference type="GO" id="GO:0009307">
    <property type="term" value="P:DNA restriction-modification system"/>
    <property type="evidence" value="ECO:0007669"/>
    <property type="project" value="UniProtKB-KW"/>
</dbReference>
<dbReference type="STRING" id="324925.Ppha_2912"/>
<dbReference type="InterPro" id="IPR029063">
    <property type="entry name" value="SAM-dependent_MTases_sf"/>
</dbReference>
<proteinExistence type="predicted"/>
<keyword evidence="5" id="KW-0680">Restriction system</keyword>
<keyword evidence="2" id="KW-0489">Methyltransferase</keyword>
<evidence type="ECO:0000256" key="5">
    <source>
        <dbReference type="ARBA" id="ARBA00022747"/>
    </source>
</evidence>
<evidence type="ECO:0000256" key="6">
    <source>
        <dbReference type="ARBA" id="ARBA00023125"/>
    </source>
</evidence>
<dbReference type="GO" id="GO:0003677">
    <property type="term" value="F:DNA binding"/>
    <property type="evidence" value="ECO:0007669"/>
    <property type="project" value="UniProtKB-KW"/>
</dbReference>
<keyword evidence="11" id="KW-1185">Reference proteome</keyword>
<evidence type="ECO:0000259" key="9">
    <source>
        <dbReference type="Pfam" id="PF12950"/>
    </source>
</evidence>
<dbReference type="PRINTS" id="PR00507">
    <property type="entry name" value="N12N6MTFRASE"/>
</dbReference>
<dbReference type="SUPFAM" id="SSF53335">
    <property type="entry name" value="S-adenosyl-L-methionine-dependent methyltransferases"/>
    <property type="match status" value="1"/>
</dbReference>
<dbReference type="PROSITE" id="PS00092">
    <property type="entry name" value="N6_MTASE"/>
    <property type="match status" value="1"/>
</dbReference>
<keyword evidence="4" id="KW-0949">S-adenosyl-L-methionine</keyword>
<gene>
    <name evidence="10" type="ordered locus">Ppha_2912</name>
</gene>
<reference evidence="10 11" key="1">
    <citation type="submission" date="2008-06" db="EMBL/GenBank/DDBJ databases">
        <title>Complete sequence of Pelodictyon phaeoclathratiforme BU-1.</title>
        <authorList>
            <consortium name="US DOE Joint Genome Institute"/>
            <person name="Lucas S."/>
            <person name="Copeland A."/>
            <person name="Lapidus A."/>
            <person name="Glavina del Rio T."/>
            <person name="Dalin E."/>
            <person name="Tice H."/>
            <person name="Bruce D."/>
            <person name="Goodwin L."/>
            <person name="Pitluck S."/>
            <person name="Schmutz J."/>
            <person name="Larimer F."/>
            <person name="Land M."/>
            <person name="Hauser L."/>
            <person name="Kyrpides N."/>
            <person name="Mikhailova N."/>
            <person name="Liu Z."/>
            <person name="Li T."/>
            <person name="Zhao F."/>
            <person name="Overmann J."/>
            <person name="Bryant D.A."/>
            <person name="Richardson P."/>
        </authorList>
    </citation>
    <scope>NUCLEOTIDE SEQUENCE [LARGE SCALE GENOMIC DNA]</scope>
    <source>
        <strain evidence="11">DSM 5477 / BU-1</strain>
    </source>
</reference>
<comment type="catalytic activity">
    <reaction evidence="7">
        <text>a 2'-deoxyadenosine in DNA + S-adenosyl-L-methionine = an N(6)-methyl-2'-deoxyadenosine in DNA + S-adenosyl-L-homocysteine + H(+)</text>
        <dbReference type="Rhea" id="RHEA:15197"/>
        <dbReference type="Rhea" id="RHEA-COMP:12418"/>
        <dbReference type="Rhea" id="RHEA-COMP:12419"/>
        <dbReference type="ChEBI" id="CHEBI:15378"/>
        <dbReference type="ChEBI" id="CHEBI:57856"/>
        <dbReference type="ChEBI" id="CHEBI:59789"/>
        <dbReference type="ChEBI" id="CHEBI:90615"/>
        <dbReference type="ChEBI" id="CHEBI:90616"/>
        <dbReference type="EC" id="2.1.1.72"/>
    </reaction>
</comment>
<evidence type="ECO:0000256" key="3">
    <source>
        <dbReference type="ARBA" id="ARBA00022679"/>
    </source>
</evidence>
<dbReference type="EC" id="2.1.1.72" evidence="1"/>
<accession>B4SHG1</accession>
<evidence type="ECO:0000256" key="7">
    <source>
        <dbReference type="ARBA" id="ARBA00047942"/>
    </source>
</evidence>
<evidence type="ECO:0000256" key="4">
    <source>
        <dbReference type="ARBA" id="ARBA00022691"/>
    </source>
</evidence>
<name>B4SHG1_PELPB</name>
<dbReference type="Pfam" id="PF07669">
    <property type="entry name" value="Eco57I"/>
    <property type="match status" value="1"/>
</dbReference>
<feature type="domain" description="Type II methyltransferase M.TaqI-like" evidence="8">
    <location>
        <begin position="646"/>
        <end position="904"/>
    </location>
</feature>
<keyword evidence="3" id="KW-0808">Transferase</keyword>
<feature type="domain" description="TaqI-like C-terminal specificity" evidence="9">
    <location>
        <begin position="1041"/>
        <end position="1203"/>
    </location>
</feature>
<dbReference type="EMBL" id="CP001110">
    <property type="protein sequence ID" value="ACF45054.1"/>
    <property type="molecule type" value="Genomic_DNA"/>
</dbReference>
<dbReference type="OrthoDB" id="593376at2"/>
<dbReference type="PANTHER" id="PTHR33841">
    <property type="entry name" value="DNA METHYLTRANSFERASE YEEA-RELATED"/>
    <property type="match status" value="1"/>
</dbReference>
<evidence type="ECO:0000256" key="2">
    <source>
        <dbReference type="ARBA" id="ARBA00022603"/>
    </source>
</evidence>
<dbReference type="eggNOG" id="COG0827">
    <property type="taxonomic scope" value="Bacteria"/>
</dbReference>
<evidence type="ECO:0000313" key="11">
    <source>
        <dbReference type="Proteomes" id="UP000002724"/>
    </source>
</evidence>
<dbReference type="Gene3D" id="3.40.50.150">
    <property type="entry name" value="Vaccinia Virus protein VP39"/>
    <property type="match status" value="1"/>
</dbReference>
<dbReference type="HOGENOM" id="CLU_002539_1_0_10"/>
<evidence type="ECO:0000313" key="10">
    <source>
        <dbReference type="EMBL" id="ACF45054.1"/>
    </source>
</evidence>
<keyword evidence="6" id="KW-0238">DNA-binding</keyword>
<dbReference type="PANTHER" id="PTHR33841:SF1">
    <property type="entry name" value="DNA METHYLTRANSFERASE A"/>
    <property type="match status" value="1"/>
</dbReference>
<dbReference type="REBASE" id="18559">
    <property type="entry name" value="PphBUORF2911P"/>
</dbReference>
<dbReference type="InterPro" id="IPR025931">
    <property type="entry name" value="TaqI_C"/>
</dbReference>
<dbReference type="GO" id="GO:0009007">
    <property type="term" value="F:site-specific DNA-methyltransferase (adenine-specific) activity"/>
    <property type="evidence" value="ECO:0007669"/>
    <property type="project" value="UniProtKB-EC"/>
</dbReference>
<dbReference type="InterPro" id="IPR002052">
    <property type="entry name" value="DNA_methylase_N6_adenine_CS"/>
</dbReference>
<dbReference type="Proteomes" id="UP000002724">
    <property type="component" value="Chromosome"/>
</dbReference>
<dbReference type="InterPro" id="IPR011639">
    <property type="entry name" value="MethylTrfase_TaqI-like_dom"/>
</dbReference>
<dbReference type="GO" id="GO:0032259">
    <property type="term" value="P:methylation"/>
    <property type="evidence" value="ECO:0007669"/>
    <property type="project" value="UniProtKB-KW"/>
</dbReference>
<dbReference type="InterPro" id="IPR050953">
    <property type="entry name" value="N4_N6_ade-DNA_methylase"/>
</dbReference>
<evidence type="ECO:0000256" key="1">
    <source>
        <dbReference type="ARBA" id="ARBA00011900"/>
    </source>
</evidence>
<organism evidence="10 11">
    <name type="scientific">Pelodictyon phaeoclathratiforme (strain DSM 5477 / BU-1)</name>
    <dbReference type="NCBI Taxonomy" id="324925"/>
    <lineage>
        <taxon>Bacteria</taxon>
        <taxon>Pseudomonadati</taxon>
        <taxon>Chlorobiota</taxon>
        <taxon>Chlorobiia</taxon>
        <taxon>Chlorobiales</taxon>
        <taxon>Chlorobiaceae</taxon>
        <taxon>Chlorobium/Pelodictyon group</taxon>
        <taxon>Pelodictyon</taxon>
    </lineage>
</organism>
<protein>
    <recommendedName>
        <fullName evidence="1">site-specific DNA-methyltransferase (adenine-specific)</fullName>
        <ecNumber evidence="1">2.1.1.72</ecNumber>
    </recommendedName>
</protein>
<dbReference type="Pfam" id="PF12950">
    <property type="entry name" value="TaqI_C"/>
    <property type="match status" value="1"/>
</dbReference>
<dbReference type="RefSeq" id="WP_012509522.1">
    <property type="nucleotide sequence ID" value="NC_011060.1"/>
</dbReference>
<sequence length="1338" mass="154514">MAKTDTEIKFSIEHAIKAFSCGNLTDNSLKLFQALGYNTDRQQPLPDKTFACFKEYYIDSDSRFNSEKALAKEWQQIDLLFQLTKEEVTGQNSLFDTIQVDRTIIEAYLFFCIELNDREYTRTALSQITREINKVFKMPVMVLFKLGDKLSLAIINRRLHKKDAEKDVLEKVTLIKDINIQQPHRAHIEILFDLTIEELRRVHKFTNFVELHEAWSETLDTKELNNRFYKDLSNWYFWVRDSEDVVFPKDVKSTEDRALFLIRFLTRFIFCWFLRKKRNPGTGQSLLPQELFKREGIGNLLLDASPGAYTYYPAILQNLFFATLNTEMDKQGFPHNRRFIDEGDGRSSDDHMIHSVWRNAHMLQDPEGFARLLRQVPFLNGGLFECLDDRVTKGKSNFTEEIRIDGFSNIPKKHPKLPNYIFFGDDQRIDLSDAYGDTNRRRETVRPLLTILSSYNFTLTENTPLEQEIALDPELLGHVFENLLAAYNPETGTVARKSTGSFYTPRVVVDWMADQALAIHLNKVLSRLTGVESERTDPRLKVLLSWEEAGLEFNDEEKEALIDAIDSLKVLDPACGSGAFPMGVLQKLVHVLRKLDPENRGWRRRQEAALERIESPTAREEACLAIKRAFAHDNDDYGRKLYLIENCLYGVDIQPIACQLAKLRFFIALIVDQEIDDAYPNYGILPLPNLETKIVAANTLLGLQRRLLLLANESILDLETELQQVRHNYFTARRYKDKKALRARDKELCDALAEQLAEAGGLTPYDTQRIASWNPYKTNVAAAFFDPAWMFGLVREGGSFDIVIGNPPYVRQEQLRNMSVTGSGGQFHSLKEVLKEQYECYTGTADLYVYFFERALQLLRIGGTLAYITSNKYMRAAYGEKLRTYLACSTRPHAILDFGDAPVFTAIAYPCIMITEKTLHVEKGQLPSASGLGRMLSGVDSTLPVFTWKPCDDVTGFPEIFESHSHSLAQRDLKSDGWRLESPVRLRLLERLRLAGTPLDKSVQGRFYRGILTGLNEAFVVDRDTYDRLIAAHPSSAEVLKPFLRGRDVKKWRCEFQDRWLIKIGSSENERHLWSGESEREAERKFANIYPAIHGWFEPLRDRLIQRYDKGRYFWELRSCDYWREFEQPKIIVPAIEDDVNYAPDAGSFYGNDKTSILIPSSVPFTIAILNSTISWWITRQEFASRQGGYYEFKPMYVSRIPIPNATPNQQHYCELLADALIWLYSPNTVSKKDDMPLSLMKAYFEQWLNGLVYELFFPDELHSRKIKLFAETVRFVPPDFSTLSEEQRIKRLSDSFEKAYDSNATIRSMLFDLRSLEVVRIIEEPTERNAMTPLADL</sequence>